<dbReference type="InterPro" id="IPR000340">
    <property type="entry name" value="Dual-sp_phosphatase_cat-dom"/>
</dbReference>
<proteinExistence type="predicted"/>
<keyword evidence="7" id="KW-1185">Reference proteome</keyword>
<feature type="compositionally biased region" description="Low complexity" evidence="3">
    <location>
        <begin position="229"/>
        <end position="240"/>
    </location>
</feature>
<feature type="compositionally biased region" description="Basic and acidic residues" evidence="3">
    <location>
        <begin position="206"/>
        <end position="216"/>
    </location>
</feature>
<dbReference type="PANTHER" id="PTHR10367">
    <property type="entry name" value="MRNA-CAPPING ENZYME"/>
    <property type="match status" value="1"/>
</dbReference>
<dbReference type="PROSITE" id="PS50056">
    <property type="entry name" value="TYR_PHOSPHATASE_2"/>
    <property type="match status" value="1"/>
</dbReference>
<dbReference type="InterPro" id="IPR051029">
    <property type="entry name" value="mRNA_Capping_Enz/RNA_Phosphat"/>
</dbReference>
<evidence type="ECO:0000259" key="4">
    <source>
        <dbReference type="PROSITE" id="PS50054"/>
    </source>
</evidence>
<gene>
    <name evidence="6" type="ORF">DdX_05323</name>
</gene>
<evidence type="ECO:0000256" key="1">
    <source>
        <dbReference type="ARBA" id="ARBA00022801"/>
    </source>
</evidence>
<evidence type="ECO:0000256" key="2">
    <source>
        <dbReference type="ARBA" id="ARBA00022912"/>
    </source>
</evidence>
<evidence type="ECO:0000313" key="7">
    <source>
        <dbReference type="Proteomes" id="UP001201812"/>
    </source>
</evidence>
<reference evidence="6" key="1">
    <citation type="submission" date="2022-01" db="EMBL/GenBank/DDBJ databases">
        <title>Genome Sequence Resource for Two Populations of Ditylenchus destructor, the Migratory Endoparasitic Phytonematode.</title>
        <authorList>
            <person name="Zhang H."/>
            <person name="Lin R."/>
            <person name="Xie B."/>
        </authorList>
    </citation>
    <scope>NUCLEOTIDE SEQUENCE</scope>
    <source>
        <strain evidence="6">BazhouSP</strain>
    </source>
</reference>
<dbReference type="Proteomes" id="UP001201812">
    <property type="component" value="Unassembled WGS sequence"/>
</dbReference>
<dbReference type="InterPro" id="IPR029021">
    <property type="entry name" value="Prot-tyrosine_phosphatase-like"/>
</dbReference>
<dbReference type="InterPro" id="IPR016130">
    <property type="entry name" value="Tyr_Pase_AS"/>
</dbReference>
<feature type="region of interest" description="Disordered" evidence="3">
    <location>
        <begin position="206"/>
        <end position="240"/>
    </location>
</feature>
<dbReference type="SMART" id="SM00195">
    <property type="entry name" value="DSPc"/>
    <property type="match status" value="1"/>
</dbReference>
<feature type="domain" description="Tyrosine-protein phosphatase" evidence="4">
    <location>
        <begin position="49"/>
        <end position="208"/>
    </location>
</feature>
<comment type="caution">
    <text evidence="6">The sequence shown here is derived from an EMBL/GenBank/DDBJ whole genome shotgun (WGS) entry which is preliminary data.</text>
</comment>
<dbReference type="SUPFAM" id="SSF52799">
    <property type="entry name" value="(Phosphotyrosine protein) phosphatases II"/>
    <property type="match status" value="1"/>
</dbReference>
<dbReference type="Gene3D" id="3.90.190.10">
    <property type="entry name" value="Protein tyrosine phosphatase superfamily"/>
    <property type="match status" value="1"/>
</dbReference>
<dbReference type="InterPro" id="IPR020422">
    <property type="entry name" value="TYR_PHOSPHATASE_DUAL_dom"/>
</dbReference>
<dbReference type="PANTHER" id="PTHR10367:SF9">
    <property type="entry name" value="DUAL-SPECIFICITY PHOSPHATASE 11 (RNA_RNP COMPLEX 1-INTERACTING)"/>
    <property type="match status" value="1"/>
</dbReference>
<dbReference type="GO" id="GO:0004651">
    <property type="term" value="F:polynucleotide 5'-phosphatase activity"/>
    <property type="evidence" value="ECO:0007669"/>
    <property type="project" value="TreeGrafter"/>
</dbReference>
<evidence type="ECO:0000313" key="6">
    <source>
        <dbReference type="EMBL" id="KAI1719961.1"/>
    </source>
</evidence>
<sequence>MNGSNERKRHHHTSKFAMGSENKRWQLPKGWLDYAPVGRDIPEIRMVPFKTPLEKGFFDQMRNAEENRFEVNTLIEYAEEAGKTLGLVIDLTDTTRYYTPDLWYEHGVEHLKLRCPGHELHNYDNTVNVFIETVKDFLVQNKDNEKLVGVHCTHGLNRTGYMICRYMIECLGLSADEAIEKFESSRGYKMERQAYISALHKVEQKLRNKKASEGSKDPASLEYISLPPTDQTGTSTNGTT</sequence>
<dbReference type="PROSITE" id="PS00383">
    <property type="entry name" value="TYR_PHOSPHATASE_1"/>
    <property type="match status" value="1"/>
</dbReference>
<keyword evidence="1" id="KW-0378">Hydrolase</keyword>
<dbReference type="AlphaFoldDB" id="A0AAD4N924"/>
<dbReference type="EMBL" id="JAKKPZ010000006">
    <property type="protein sequence ID" value="KAI1719961.1"/>
    <property type="molecule type" value="Genomic_DNA"/>
</dbReference>
<organism evidence="6 7">
    <name type="scientific">Ditylenchus destructor</name>
    <dbReference type="NCBI Taxonomy" id="166010"/>
    <lineage>
        <taxon>Eukaryota</taxon>
        <taxon>Metazoa</taxon>
        <taxon>Ecdysozoa</taxon>
        <taxon>Nematoda</taxon>
        <taxon>Chromadorea</taxon>
        <taxon>Rhabditida</taxon>
        <taxon>Tylenchina</taxon>
        <taxon>Tylenchomorpha</taxon>
        <taxon>Sphaerularioidea</taxon>
        <taxon>Anguinidae</taxon>
        <taxon>Anguininae</taxon>
        <taxon>Ditylenchus</taxon>
    </lineage>
</organism>
<feature type="domain" description="Tyrosine specific protein phosphatases" evidence="5">
    <location>
        <begin position="128"/>
        <end position="197"/>
    </location>
</feature>
<dbReference type="InterPro" id="IPR000387">
    <property type="entry name" value="Tyr_Pase_dom"/>
</dbReference>
<accession>A0AAD4N924</accession>
<dbReference type="GO" id="GO:0004721">
    <property type="term" value="F:phosphoprotein phosphatase activity"/>
    <property type="evidence" value="ECO:0007669"/>
    <property type="project" value="UniProtKB-KW"/>
</dbReference>
<keyword evidence="2" id="KW-0904">Protein phosphatase</keyword>
<protein>
    <submittedName>
        <fullName evidence="6">Dual specificity phosphatase, catalytic domain-containing protein</fullName>
    </submittedName>
</protein>
<dbReference type="PROSITE" id="PS50054">
    <property type="entry name" value="TYR_PHOSPHATASE_DUAL"/>
    <property type="match status" value="1"/>
</dbReference>
<evidence type="ECO:0000256" key="3">
    <source>
        <dbReference type="SAM" id="MobiDB-lite"/>
    </source>
</evidence>
<evidence type="ECO:0000259" key="5">
    <source>
        <dbReference type="PROSITE" id="PS50056"/>
    </source>
</evidence>
<dbReference type="Pfam" id="PF00782">
    <property type="entry name" value="DSPc"/>
    <property type="match status" value="1"/>
</dbReference>
<name>A0AAD4N924_9BILA</name>